<comment type="pathway">
    <text evidence="2">Isoprenoid biosynthesis; geranylgeranyl diphosphate biosynthesis; geranylgeranyl diphosphate from farnesyl diphosphate and isopentenyl diphosphate: step 1/1.</text>
</comment>
<proteinExistence type="inferred from homology"/>
<evidence type="ECO:0000256" key="6">
    <source>
        <dbReference type="ARBA" id="ARBA00022679"/>
    </source>
</evidence>
<dbReference type="NCBIfam" id="NF045485">
    <property type="entry name" value="FPPsyn"/>
    <property type="match status" value="1"/>
</dbReference>
<dbReference type="InterPro" id="IPR033749">
    <property type="entry name" value="Polyprenyl_synt_CS"/>
</dbReference>
<dbReference type="PANTHER" id="PTHR43281:SF1">
    <property type="entry name" value="FARNESYL DIPHOSPHATE SYNTHASE"/>
    <property type="match status" value="1"/>
</dbReference>
<evidence type="ECO:0000256" key="10">
    <source>
        <dbReference type="ARBA" id="ARBA00023171"/>
    </source>
</evidence>
<dbReference type="Pfam" id="PF00348">
    <property type="entry name" value="polyprenyl_synt"/>
    <property type="match status" value="1"/>
</dbReference>
<comment type="catalytic activity">
    <reaction evidence="14">
        <text>isopentenyl diphosphate + (2E,6E)-farnesyl diphosphate = (2E,6E,10E)-geranylgeranyl diphosphate + diphosphate</text>
        <dbReference type="Rhea" id="RHEA:17653"/>
        <dbReference type="ChEBI" id="CHEBI:33019"/>
        <dbReference type="ChEBI" id="CHEBI:58756"/>
        <dbReference type="ChEBI" id="CHEBI:128769"/>
        <dbReference type="ChEBI" id="CHEBI:175763"/>
        <dbReference type="EC" id="2.5.1.29"/>
    </reaction>
</comment>
<evidence type="ECO:0000256" key="1">
    <source>
        <dbReference type="ARBA" id="ARBA00001946"/>
    </source>
</evidence>
<dbReference type="EC" id="2.5.1.29" evidence="4"/>
<evidence type="ECO:0000256" key="16">
    <source>
        <dbReference type="RuleBase" id="RU004466"/>
    </source>
</evidence>
<keyword evidence="5" id="KW-0602">Photosynthesis</keyword>
<dbReference type="Proteomes" id="UP000321562">
    <property type="component" value="Unassembled WGS sequence"/>
</dbReference>
<accession>A0A5C6S6K7</accession>
<dbReference type="InterPro" id="IPR053378">
    <property type="entry name" value="Prenyl_diphosphate_synthase"/>
</dbReference>
<dbReference type="OrthoDB" id="9805316at2"/>
<keyword evidence="6 16" id="KW-0808">Transferase</keyword>
<dbReference type="InterPro" id="IPR008949">
    <property type="entry name" value="Isoprenoid_synthase_dom_sf"/>
</dbReference>
<dbReference type="GO" id="GO:0015995">
    <property type="term" value="P:chlorophyll biosynthetic process"/>
    <property type="evidence" value="ECO:0007669"/>
    <property type="project" value="UniProtKB-KW"/>
</dbReference>
<dbReference type="SUPFAM" id="SSF48576">
    <property type="entry name" value="Terpenoid synthases"/>
    <property type="match status" value="1"/>
</dbReference>
<keyword evidence="8" id="KW-0125">Carotenoid biosynthesis</keyword>
<reference evidence="17 18" key="1">
    <citation type="submission" date="2019-08" db="EMBL/GenBank/DDBJ databases">
        <authorList>
            <person name="Ye J."/>
        </authorList>
    </citation>
    <scope>NUCLEOTIDE SEQUENCE [LARGE SCALE GENOMIC DNA]</scope>
    <source>
        <strain evidence="17 18">TK008</strain>
    </source>
</reference>
<evidence type="ECO:0000256" key="8">
    <source>
        <dbReference type="ARBA" id="ARBA00022746"/>
    </source>
</evidence>
<keyword evidence="11" id="KW-0414">Isoprene biosynthesis</keyword>
<comment type="function">
    <text evidence="15">Catalyzes the condensation of farnesyl diphosphate (FPP) and isopentenyl diphosphate (IPP) to yield geranylgeranyl diphosphate (GGPP) needed for biosynthesis of carotenoids and diterpenes.</text>
</comment>
<dbReference type="GO" id="GO:0005737">
    <property type="term" value="C:cytoplasm"/>
    <property type="evidence" value="ECO:0007669"/>
    <property type="project" value="UniProtKB-ARBA"/>
</dbReference>
<dbReference type="PANTHER" id="PTHR43281">
    <property type="entry name" value="FARNESYL DIPHOSPHATE SYNTHASE"/>
    <property type="match status" value="1"/>
</dbReference>
<dbReference type="EMBL" id="VOPL01000002">
    <property type="protein sequence ID" value="TXB69681.1"/>
    <property type="molecule type" value="Genomic_DNA"/>
</dbReference>
<dbReference type="PROSITE" id="PS00723">
    <property type="entry name" value="POLYPRENYL_SYNTHASE_1"/>
    <property type="match status" value="1"/>
</dbReference>
<comment type="similarity">
    <text evidence="3 16">Belongs to the FPP/GGPP synthase family.</text>
</comment>
<dbReference type="FunFam" id="1.10.600.10:FF:000001">
    <property type="entry name" value="Geranylgeranyl diphosphate synthase"/>
    <property type="match status" value="1"/>
</dbReference>
<keyword evidence="9" id="KW-0460">Magnesium</keyword>
<keyword evidence="10" id="KW-0149">Chlorophyll biosynthesis</keyword>
<dbReference type="InterPro" id="IPR000092">
    <property type="entry name" value="Polyprenyl_synt"/>
</dbReference>
<dbReference type="Gene3D" id="1.10.600.10">
    <property type="entry name" value="Farnesyl Diphosphate Synthase"/>
    <property type="match status" value="1"/>
</dbReference>
<protein>
    <recommendedName>
        <fullName evidence="12">Geranylgeranyl diphosphate synthase</fullName>
        <ecNumber evidence="4">2.5.1.29</ecNumber>
    </recommendedName>
    <alternativeName>
        <fullName evidence="13">Farnesyltranstransferase</fullName>
    </alternativeName>
</protein>
<evidence type="ECO:0000256" key="5">
    <source>
        <dbReference type="ARBA" id="ARBA00022531"/>
    </source>
</evidence>
<dbReference type="CDD" id="cd00685">
    <property type="entry name" value="Trans_IPPS_HT"/>
    <property type="match status" value="1"/>
</dbReference>
<dbReference type="GO" id="GO:0015979">
    <property type="term" value="P:photosynthesis"/>
    <property type="evidence" value="ECO:0007669"/>
    <property type="project" value="UniProtKB-KW"/>
</dbReference>
<sequence length="294" mass="30947">MLQQSDTLQARMEEVKAQVEAALDAAMSELPEGELTDAMRYACLGGKKLRAFLVMESARLHGVTDAAALPVACAVEALHAYSLVHDDLPAMDDDDLRRGLPTVHVQWSEATAILAGDALQSLAFEMLTDEAIGDAGARLRLIAALAHAVGAAGMVYGQMLDIIAEESEIAPDIAGITRMQVAKTGALIAFSAMSGAIIAGAETEGLRIYAAKLGLAFQVHDDILDVTGDEETTGKRVGKDAGAGKATFVSVLGLDAARAREKELIDKAVASLSPYGEEAGNLRDLARFVIDRQS</sequence>
<comment type="caution">
    <text evidence="17">The sequence shown here is derived from an EMBL/GenBank/DDBJ whole genome shotgun (WGS) entry which is preliminary data.</text>
</comment>
<dbReference type="SFLD" id="SFLDG01017">
    <property type="entry name" value="Polyprenyl_Transferase_Like"/>
    <property type="match status" value="1"/>
</dbReference>
<evidence type="ECO:0000256" key="14">
    <source>
        <dbReference type="ARBA" id="ARBA00048119"/>
    </source>
</evidence>
<dbReference type="SFLD" id="SFLDS00005">
    <property type="entry name" value="Isoprenoid_Synthase_Type_I"/>
    <property type="match status" value="1"/>
</dbReference>
<dbReference type="GO" id="GO:0004311">
    <property type="term" value="F:geranylgeranyl diphosphate synthase activity"/>
    <property type="evidence" value="ECO:0007669"/>
    <property type="project" value="UniProtKB-EC"/>
</dbReference>
<dbReference type="GO" id="GO:0016117">
    <property type="term" value="P:carotenoid biosynthetic process"/>
    <property type="evidence" value="ECO:0007669"/>
    <property type="project" value="UniProtKB-KW"/>
</dbReference>
<dbReference type="AlphaFoldDB" id="A0A5C6S6K7"/>
<gene>
    <name evidence="17" type="ORF">FQV27_06060</name>
</gene>
<evidence type="ECO:0000256" key="7">
    <source>
        <dbReference type="ARBA" id="ARBA00022723"/>
    </source>
</evidence>
<keyword evidence="7" id="KW-0479">Metal-binding</keyword>
<evidence type="ECO:0000313" key="17">
    <source>
        <dbReference type="EMBL" id="TXB69681.1"/>
    </source>
</evidence>
<dbReference type="GO" id="GO:0046872">
    <property type="term" value="F:metal ion binding"/>
    <property type="evidence" value="ECO:0007669"/>
    <property type="project" value="UniProtKB-KW"/>
</dbReference>
<organism evidence="17 18">
    <name type="scientific">Paracoccus aurantiacus</name>
    <dbReference type="NCBI Taxonomy" id="2599412"/>
    <lineage>
        <taxon>Bacteria</taxon>
        <taxon>Pseudomonadati</taxon>
        <taxon>Pseudomonadota</taxon>
        <taxon>Alphaproteobacteria</taxon>
        <taxon>Rhodobacterales</taxon>
        <taxon>Paracoccaceae</taxon>
        <taxon>Paracoccus</taxon>
    </lineage>
</organism>
<dbReference type="PROSITE" id="PS00444">
    <property type="entry name" value="POLYPRENYL_SYNTHASE_2"/>
    <property type="match status" value="1"/>
</dbReference>
<dbReference type="RefSeq" id="WP_147096971.1">
    <property type="nucleotide sequence ID" value="NZ_JBHUFH010000001.1"/>
</dbReference>
<evidence type="ECO:0000256" key="4">
    <source>
        <dbReference type="ARBA" id="ARBA00012382"/>
    </source>
</evidence>
<evidence type="ECO:0000313" key="18">
    <source>
        <dbReference type="Proteomes" id="UP000321562"/>
    </source>
</evidence>
<evidence type="ECO:0000256" key="3">
    <source>
        <dbReference type="ARBA" id="ARBA00006706"/>
    </source>
</evidence>
<evidence type="ECO:0000256" key="11">
    <source>
        <dbReference type="ARBA" id="ARBA00023229"/>
    </source>
</evidence>
<evidence type="ECO:0000256" key="13">
    <source>
        <dbReference type="ARBA" id="ARBA00032052"/>
    </source>
</evidence>
<comment type="cofactor">
    <cofactor evidence="1">
        <name>Mg(2+)</name>
        <dbReference type="ChEBI" id="CHEBI:18420"/>
    </cofactor>
</comment>
<evidence type="ECO:0000256" key="15">
    <source>
        <dbReference type="ARBA" id="ARBA00054703"/>
    </source>
</evidence>
<evidence type="ECO:0000256" key="2">
    <source>
        <dbReference type="ARBA" id="ARBA00005221"/>
    </source>
</evidence>
<evidence type="ECO:0000256" key="9">
    <source>
        <dbReference type="ARBA" id="ARBA00022842"/>
    </source>
</evidence>
<keyword evidence="18" id="KW-1185">Reference proteome</keyword>
<evidence type="ECO:0000256" key="12">
    <source>
        <dbReference type="ARBA" id="ARBA00023818"/>
    </source>
</evidence>
<name>A0A5C6S6K7_9RHOB</name>